<dbReference type="InterPro" id="IPR036425">
    <property type="entry name" value="MoaB/Mog-like_dom_sf"/>
</dbReference>
<comment type="similarity">
    <text evidence="4 11">Belongs to the MoeA family.</text>
</comment>
<evidence type="ECO:0000313" key="14">
    <source>
        <dbReference type="Proteomes" id="UP000266067"/>
    </source>
</evidence>
<dbReference type="InterPro" id="IPR038987">
    <property type="entry name" value="MoeA-like"/>
</dbReference>
<dbReference type="InterPro" id="IPR001453">
    <property type="entry name" value="MoaB/Mog_dom"/>
</dbReference>
<evidence type="ECO:0000256" key="9">
    <source>
        <dbReference type="ARBA" id="ARBA00023150"/>
    </source>
</evidence>
<keyword evidence="6 11" id="KW-0808">Transferase</keyword>
<dbReference type="PROSITE" id="PS01079">
    <property type="entry name" value="MOCF_BIOSYNTHESIS_2"/>
    <property type="match status" value="1"/>
</dbReference>
<dbReference type="Proteomes" id="UP000266067">
    <property type="component" value="Unassembled WGS sequence"/>
</dbReference>
<dbReference type="InterPro" id="IPR008284">
    <property type="entry name" value="MoCF_biosynth_CS"/>
</dbReference>
<dbReference type="OrthoDB" id="9804758at2"/>
<dbReference type="PANTHER" id="PTHR10192:SF5">
    <property type="entry name" value="GEPHYRIN"/>
    <property type="match status" value="1"/>
</dbReference>
<dbReference type="NCBIfam" id="TIGR00177">
    <property type="entry name" value="molyb_syn"/>
    <property type="match status" value="1"/>
</dbReference>
<dbReference type="SUPFAM" id="SSF63867">
    <property type="entry name" value="MoeA C-terminal domain-like"/>
    <property type="match status" value="1"/>
</dbReference>
<comment type="pathway">
    <text evidence="3 11">Cofactor biosynthesis; molybdopterin biosynthesis.</text>
</comment>
<dbReference type="InterPro" id="IPR005110">
    <property type="entry name" value="MoeA_linker/N"/>
</dbReference>
<evidence type="ECO:0000256" key="11">
    <source>
        <dbReference type="RuleBase" id="RU365090"/>
    </source>
</evidence>
<dbReference type="SUPFAM" id="SSF53218">
    <property type="entry name" value="Molybdenum cofactor biosynthesis proteins"/>
    <property type="match status" value="1"/>
</dbReference>
<keyword evidence="9 11" id="KW-0501">Molybdenum cofactor biosynthesis</keyword>
<dbReference type="GO" id="GO:0006777">
    <property type="term" value="P:Mo-molybdopterin cofactor biosynthetic process"/>
    <property type="evidence" value="ECO:0007669"/>
    <property type="project" value="UniProtKB-UniRule"/>
</dbReference>
<dbReference type="InterPro" id="IPR036135">
    <property type="entry name" value="MoeA_linker/N_sf"/>
</dbReference>
<dbReference type="AlphaFoldDB" id="A0A3A1N8M7"/>
<evidence type="ECO:0000313" key="13">
    <source>
        <dbReference type="EMBL" id="RIV32994.1"/>
    </source>
</evidence>
<dbReference type="InterPro" id="IPR005111">
    <property type="entry name" value="MoeA_C_domain_IV"/>
</dbReference>
<keyword evidence="8 11" id="KW-0460">Magnesium</keyword>
<accession>A0A3A1N8M7</accession>
<dbReference type="UniPathway" id="UPA00344"/>
<dbReference type="CDD" id="cd00887">
    <property type="entry name" value="MoeA"/>
    <property type="match status" value="1"/>
</dbReference>
<dbReference type="GO" id="GO:0005829">
    <property type="term" value="C:cytosol"/>
    <property type="evidence" value="ECO:0007669"/>
    <property type="project" value="TreeGrafter"/>
</dbReference>
<name>A0A3A1N8M7_9FLAO</name>
<comment type="function">
    <text evidence="2 11">Catalyzes the insertion of molybdate into adenylated molybdopterin with the concomitant release of AMP.</text>
</comment>
<evidence type="ECO:0000256" key="7">
    <source>
        <dbReference type="ARBA" id="ARBA00022723"/>
    </source>
</evidence>
<evidence type="ECO:0000259" key="12">
    <source>
        <dbReference type="SMART" id="SM00852"/>
    </source>
</evidence>
<gene>
    <name evidence="13" type="ORF">D2V08_11295</name>
</gene>
<feature type="domain" description="MoaB/Mog" evidence="12">
    <location>
        <begin position="170"/>
        <end position="308"/>
    </location>
</feature>
<dbReference type="GO" id="GO:0046872">
    <property type="term" value="F:metal ion binding"/>
    <property type="evidence" value="ECO:0007669"/>
    <property type="project" value="UniProtKB-UniRule"/>
</dbReference>
<dbReference type="Pfam" id="PF00994">
    <property type="entry name" value="MoCF_biosynth"/>
    <property type="match status" value="1"/>
</dbReference>
<dbReference type="EMBL" id="QXFH01000072">
    <property type="protein sequence ID" value="RIV32994.1"/>
    <property type="molecule type" value="Genomic_DNA"/>
</dbReference>
<dbReference type="Pfam" id="PF03454">
    <property type="entry name" value="MoeA_C"/>
    <property type="match status" value="1"/>
</dbReference>
<dbReference type="Pfam" id="PF03453">
    <property type="entry name" value="MoeA_N"/>
    <property type="match status" value="1"/>
</dbReference>
<evidence type="ECO:0000256" key="3">
    <source>
        <dbReference type="ARBA" id="ARBA00005046"/>
    </source>
</evidence>
<evidence type="ECO:0000256" key="10">
    <source>
        <dbReference type="ARBA" id="ARBA00047317"/>
    </source>
</evidence>
<dbReference type="GO" id="GO:0061599">
    <property type="term" value="F:molybdopterin molybdotransferase activity"/>
    <property type="evidence" value="ECO:0007669"/>
    <property type="project" value="UniProtKB-UniRule"/>
</dbReference>
<reference evidence="13 14" key="1">
    <citation type="submission" date="2018-08" db="EMBL/GenBank/DDBJ databases">
        <title>Proposal of Muricauda 72 sp.nov. and Muricauda NH166 sp.nov., isolated from seawater.</title>
        <authorList>
            <person name="Cheng H."/>
            <person name="Wu Y.-H."/>
            <person name="Guo L.-L."/>
            <person name="Xu X.-W."/>
        </authorList>
    </citation>
    <scope>NUCLEOTIDE SEQUENCE [LARGE SCALE GENOMIC DNA]</scope>
    <source>
        <strain evidence="13 14">KCTC 22173</strain>
    </source>
</reference>
<dbReference type="Gene3D" id="2.40.340.10">
    <property type="entry name" value="MoeA, C-terminal, domain IV"/>
    <property type="match status" value="1"/>
</dbReference>
<comment type="catalytic activity">
    <reaction evidence="10">
        <text>adenylyl-molybdopterin + molybdate = Mo-molybdopterin + AMP + H(+)</text>
        <dbReference type="Rhea" id="RHEA:35047"/>
        <dbReference type="ChEBI" id="CHEBI:15378"/>
        <dbReference type="ChEBI" id="CHEBI:36264"/>
        <dbReference type="ChEBI" id="CHEBI:62727"/>
        <dbReference type="ChEBI" id="CHEBI:71302"/>
        <dbReference type="ChEBI" id="CHEBI:456215"/>
        <dbReference type="EC" id="2.10.1.1"/>
    </reaction>
</comment>
<dbReference type="InterPro" id="IPR036688">
    <property type="entry name" value="MoeA_C_domain_IV_sf"/>
</dbReference>
<dbReference type="RefSeq" id="WP_119608254.1">
    <property type="nucleotide sequence ID" value="NZ_QXFH01000072.1"/>
</dbReference>
<dbReference type="Gene3D" id="2.170.190.11">
    <property type="entry name" value="Molybdopterin biosynthesis moea protein, domain 3"/>
    <property type="match status" value="1"/>
</dbReference>
<dbReference type="SMART" id="SM00852">
    <property type="entry name" value="MoCF_biosynth"/>
    <property type="match status" value="1"/>
</dbReference>
<evidence type="ECO:0000256" key="6">
    <source>
        <dbReference type="ARBA" id="ARBA00022679"/>
    </source>
</evidence>
<keyword evidence="7 11" id="KW-0479">Metal-binding</keyword>
<dbReference type="SUPFAM" id="SSF63882">
    <property type="entry name" value="MoeA N-terminal region -like"/>
    <property type="match status" value="1"/>
</dbReference>
<dbReference type="FunFam" id="3.40.980.10:FF:000004">
    <property type="entry name" value="Molybdopterin molybdenumtransferase"/>
    <property type="match status" value="1"/>
</dbReference>
<comment type="cofactor">
    <cofactor evidence="1 11">
        <name>Mg(2+)</name>
        <dbReference type="ChEBI" id="CHEBI:18420"/>
    </cofactor>
</comment>
<keyword evidence="5 11" id="KW-0500">Molybdenum</keyword>
<dbReference type="PANTHER" id="PTHR10192">
    <property type="entry name" value="MOLYBDOPTERIN BIOSYNTHESIS PROTEIN"/>
    <property type="match status" value="1"/>
</dbReference>
<evidence type="ECO:0000256" key="8">
    <source>
        <dbReference type="ARBA" id="ARBA00022842"/>
    </source>
</evidence>
<keyword evidence="14" id="KW-1185">Reference proteome</keyword>
<dbReference type="NCBIfam" id="NF045515">
    <property type="entry name" value="Glp_gephyrin"/>
    <property type="match status" value="1"/>
</dbReference>
<evidence type="ECO:0000256" key="1">
    <source>
        <dbReference type="ARBA" id="ARBA00001946"/>
    </source>
</evidence>
<dbReference type="Gene3D" id="3.40.980.10">
    <property type="entry name" value="MoaB/Mog-like domain"/>
    <property type="match status" value="1"/>
</dbReference>
<protein>
    <recommendedName>
        <fullName evidence="11">Molybdopterin molybdenumtransferase</fullName>
        <ecNumber evidence="11">2.10.1.1</ecNumber>
    </recommendedName>
</protein>
<dbReference type="Gene3D" id="3.90.105.10">
    <property type="entry name" value="Molybdopterin biosynthesis moea protein, domain 2"/>
    <property type="match status" value="1"/>
</dbReference>
<dbReference type="EC" id="2.10.1.1" evidence="11"/>
<organism evidence="13 14">
    <name type="scientific">Flagellimonas lutimaris</name>
    <dbReference type="NCBI Taxonomy" id="475082"/>
    <lineage>
        <taxon>Bacteria</taxon>
        <taxon>Pseudomonadati</taxon>
        <taxon>Bacteroidota</taxon>
        <taxon>Flavobacteriia</taxon>
        <taxon>Flavobacteriales</taxon>
        <taxon>Flavobacteriaceae</taxon>
        <taxon>Flagellimonas</taxon>
    </lineage>
</organism>
<comment type="caution">
    <text evidence="13">The sequence shown here is derived from an EMBL/GenBank/DDBJ whole genome shotgun (WGS) entry which is preliminary data.</text>
</comment>
<evidence type="ECO:0000256" key="4">
    <source>
        <dbReference type="ARBA" id="ARBA00010763"/>
    </source>
</evidence>
<proteinExistence type="inferred from homology"/>
<evidence type="ECO:0000256" key="2">
    <source>
        <dbReference type="ARBA" id="ARBA00002901"/>
    </source>
</evidence>
<evidence type="ECO:0000256" key="5">
    <source>
        <dbReference type="ARBA" id="ARBA00022505"/>
    </source>
</evidence>
<sequence>MVTIEEALHIIEDQKIILKSETKPLEESLGYALATNTASPFDVPEFDNSAMDGYALCGLYQGYQLVGEVAAGDSKEILMNDGEAVRIFTGAKVPQNTSAVMMQEKTSVKENTLFLDEMPKAGQNIRKKGGQLEEGQEVFIEGHILNPPSLALMGSLGLENLKVFSKPRVNIITTGNELVKPGQPKTEGQIYESNSYAISGALQQFGFEHHQKTQIQDDFEATKAGIKTALESCDILIISGGISVGDYDFVKQSLEENGVNELFYKVFQKPGKPLYFGRKGNQFVFALPGNPASSLTCFYVYVLPLLQKLSGYPKAGLTTYQFPIKHAYENRFGRPSFLKAAVFDGKVEILDGQGSSMIQSMAKGNALAFIDKEEKLEEGDLIKCKLIS</sequence>